<comment type="caution">
    <text evidence="1">The sequence shown here is derived from an EMBL/GenBank/DDBJ whole genome shotgun (WGS) entry which is preliminary data.</text>
</comment>
<protein>
    <submittedName>
        <fullName evidence="1">Uncharacterized protein</fullName>
    </submittedName>
</protein>
<sequence length="82" mass="9233">MVKPSTTETPSSSSHSVFPLQTFLVHLICGVGLGAGFWVAHNVYSTKLVSHPSDTLRLIWVIESPIVFLLYSYFWKNPDKPR</sequence>
<evidence type="ECO:0000313" key="2">
    <source>
        <dbReference type="Proteomes" id="UP001163603"/>
    </source>
</evidence>
<organism evidence="1 2">
    <name type="scientific">Pistacia integerrima</name>
    <dbReference type="NCBI Taxonomy" id="434235"/>
    <lineage>
        <taxon>Eukaryota</taxon>
        <taxon>Viridiplantae</taxon>
        <taxon>Streptophyta</taxon>
        <taxon>Embryophyta</taxon>
        <taxon>Tracheophyta</taxon>
        <taxon>Spermatophyta</taxon>
        <taxon>Magnoliopsida</taxon>
        <taxon>eudicotyledons</taxon>
        <taxon>Gunneridae</taxon>
        <taxon>Pentapetalae</taxon>
        <taxon>rosids</taxon>
        <taxon>malvids</taxon>
        <taxon>Sapindales</taxon>
        <taxon>Anacardiaceae</taxon>
        <taxon>Pistacia</taxon>
    </lineage>
</organism>
<name>A0ACC0WYS9_9ROSI</name>
<keyword evidence="2" id="KW-1185">Reference proteome</keyword>
<evidence type="ECO:0000313" key="1">
    <source>
        <dbReference type="EMBL" id="KAJ0007075.1"/>
    </source>
</evidence>
<dbReference type="EMBL" id="CM047750">
    <property type="protein sequence ID" value="KAJ0007075.1"/>
    <property type="molecule type" value="Genomic_DNA"/>
</dbReference>
<reference evidence="2" key="1">
    <citation type="journal article" date="2023" name="G3 (Bethesda)">
        <title>Genome assembly and association tests identify interacting loci associated with vigor, precocity, and sex in interspecific pistachio rootstocks.</title>
        <authorList>
            <person name="Palmer W."/>
            <person name="Jacygrad E."/>
            <person name="Sagayaradj S."/>
            <person name="Cavanaugh K."/>
            <person name="Han R."/>
            <person name="Bertier L."/>
            <person name="Beede B."/>
            <person name="Kafkas S."/>
            <person name="Golino D."/>
            <person name="Preece J."/>
            <person name="Michelmore R."/>
        </authorList>
    </citation>
    <scope>NUCLEOTIDE SEQUENCE [LARGE SCALE GENOMIC DNA]</scope>
</reference>
<dbReference type="Proteomes" id="UP001163603">
    <property type="component" value="Chromosome 15"/>
</dbReference>
<proteinExistence type="predicted"/>
<gene>
    <name evidence="1" type="ORF">Pint_30373</name>
</gene>
<accession>A0ACC0WYS9</accession>